<organism evidence="1">
    <name type="scientific">viral metagenome</name>
    <dbReference type="NCBI Taxonomy" id="1070528"/>
    <lineage>
        <taxon>unclassified sequences</taxon>
        <taxon>metagenomes</taxon>
        <taxon>organismal metagenomes</taxon>
    </lineage>
</organism>
<proteinExistence type="predicted"/>
<accession>A0A6C0ERZ8</accession>
<dbReference type="AlphaFoldDB" id="A0A6C0ERZ8"/>
<evidence type="ECO:0000313" key="1">
    <source>
        <dbReference type="EMBL" id="QHT31451.1"/>
    </source>
</evidence>
<dbReference type="EMBL" id="MN738920">
    <property type="protein sequence ID" value="QHT31451.1"/>
    <property type="molecule type" value="Genomic_DNA"/>
</dbReference>
<reference evidence="1" key="1">
    <citation type="journal article" date="2020" name="Nature">
        <title>Giant virus diversity and host interactions through global metagenomics.</title>
        <authorList>
            <person name="Schulz F."/>
            <person name="Roux S."/>
            <person name="Paez-Espino D."/>
            <person name="Jungbluth S."/>
            <person name="Walsh D.A."/>
            <person name="Denef V.J."/>
            <person name="McMahon K.D."/>
            <person name="Konstantinidis K.T."/>
            <person name="Eloe-Fadrosh E.A."/>
            <person name="Kyrpides N.C."/>
            <person name="Woyke T."/>
        </authorList>
    </citation>
    <scope>NUCLEOTIDE SEQUENCE</scope>
    <source>
        <strain evidence="1">GVMAG-M-3300009155-2</strain>
    </source>
</reference>
<protein>
    <submittedName>
        <fullName evidence="1">Uncharacterized protein</fullName>
    </submittedName>
</protein>
<sequence>MRILPPKKGYSIQYIYYSDNEGNIVKTTLENLEKEEKHYSRFYRRNRIK</sequence>
<name>A0A6C0ERZ8_9ZZZZ</name>